<name>A0ABN2J1Q3_9ACTN</name>
<evidence type="ECO:0000313" key="3">
    <source>
        <dbReference type="Proteomes" id="UP001500618"/>
    </source>
</evidence>
<dbReference type="SUPFAM" id="SSF54427">
    <property type="entry name" value="NTF2-like"/>
    <property type="match status" value="1"/>
</dbReference>
<organism evidence="2 3">
    <name type="scientific">Fodinicola feengrottensis</name>
    <dbReference type="NCBI Taxonomy" id="435914"/>
    <lineage>
        <taxon>Bacteria</taxon>
        <taxon>Bacillati</taxon>
        <taxon>Actinomycetota</taxon>
        <taxon>Actinomycetes</taxon>
        <taxon>Mycobacteriales</taxon>
        <taxon>Fodinicola</taxon>
    </lineage>
</organism>
<dbReference type="Proteomes" id="UP001500618">
    <property type="component" value="Unassembled WGS sequence"/>
</dbReference>
<evidence type="ECO:0000313" key="2">
    <source>
        <dbReference type="EMBL" id="GAA1716275.1"/>
    </source>
</evidence>
<protein>
    <recommendedName>
        <fullName evidence="1">SnoaL-like domain-containing protein</fullName>
    </recommendedName>
</protein>
<proteinExistence type="predicted"/>
<reference evidence="2 3" key="1">
    <citation type="journal article" date="2019" name="Int. J. Syst. Evol. Microbiol.">
        <title>The Global Catalogue of Microorganisms (GCM) 10K type strain sequencing project: providing services to taxonomists for standard genome sequencing and annotation.</title>
        <authorList>
            <consortium name="The Broad Institute Genomics Platform"/>
            <consortium name="The Broad Institute Genome Sequencing Center for Infectious Disease"/>
            <person name="Wu L."/>
            <person name="Ma J."/>
        </authorList>
    </citation>
    <scope>NUCLEOTIDE SEQUENCE [LARGE SCALE GENOMIC DNA]</scope>
    <source>
        <strain evidence="2 3">JCM 14718</strain>
    </source>
</reference>
<dbReference type="RefSeq" id="WP_344314919.1">
    <property type="nucleotide sequence ID" value="NZ_BAAANY010000040.1"/>
</dbReference>
<dbReference type="Pfam" id="PF12680">
    <property type="entry name" value="SnoaL_2"/>
    <property type="match status" value="1"/>
</dbReference>
<dbReference type="EMBL" id="BAAANY010000040">
    <property type="protein sequence ID" value="GAA1716275.1"/>
    <property type="molecule type" value="Genomic_DNA"/>
</dbReference>
<dbReference type="InterPro" id="IPR037401">
    <property type="entry name" value="SnoaL-like"/>
</dbReference>
<sequence>MRGFEAFWSRPDATLVAPILTDDVVGHWAGTAEPVRGKVDYVGCIAALLEALPDVRLTVAESASSGDFSFVRWIMQATGRRGPFEISGIDRIHTVEGLVDENHVIVDTAAFHDRAGLPIPWAK</sequence>
<comment type="caution">
    <text evidence="2">The sequence shown here is derived from an EMBL/GenBank/DDBJ whole genome shotgun (WGS) entry which is preliminary data.</text>
</comment>
<evidence type="ECO:0000259" key="1">
    <source>
        <dbReference type="Pfam" id="PF12680"/>
    </source>
</evidence>
<dbReference type="InterPro" id="IPR032710">
    <property type="entry name" value="NTF2-like_dom_sf"/>
</dbReference>
<accession>A0ABN2J1Q3</accession>
<keyword evidence="3" id="KW-1185">Reference proteome</keyword>
<feature type="domain" description="SnoaL-like" evidence="1">
    <location>
        <begin position="4"/>
        <end position="99"/>
    </location>
</feature>
<dbReference type="Gene3D" id="3.10.450.50">
    <property type="match status" value="1"/>
</dbReference>
<gene>
    <name evidence="2" type="ORF">GCM10009765_76250</name>
</gene>